<dbReference type="GO" id="GO:0016410">
    <property type="term" value="F:N-acyltransferase activity"/>
    <property type="evidence" value="ECO:0007669"/>
    <property type="project" value="TreeGrafter"/>
</dbReference>
<evidence type="ECO:0000256" key="5">
    <source>
        <dbReference type="ARBA" id="ARBA00023098"/>
    </source>
</evidence>
<dbReference type="EMBL" id="CANTFL010000673">
    <property type="protein sequence ID" value="CAI5726834.1"/>
    <property type="molecule type" value="Genomic_DNA"/>
</dbReference>
<evidence type="ECO:0000256" key="4">
    <source>
        <dbReference type="ARBA" id="ARBA00022801"/>
    </source>
</evidence>
<dbReference type="GO" id="GO:0070292">
    <property type="term" value="P:N-acylphosphatidylethanolamine metabolic process"/>
    <property type="evidence" value="ECO:0007669"/>
    <property type="project" value="TreeGrafter"/>
</dbReference>
<evidence type="ECO:0000313" key="8">
    <source>
        <dbReference type="EMBL" id="CAI5726834.1"/>
    </source>
</evidence>
<dbReference type="AlphaFoldDB" id="A0AAV0TWE2"/>
<dbReference type="InterPro" id="IPR051496">
    <property type="entry name" value="H-rev107_PLA/AT"/>
</dbReference>
<keyword evidence="5" id="KW-0443">Lipid metabolism</keyword>
<dbReference type="GO" id="GO:0008970">
    <property type="term" value="F:phospholipase A1 activity"/>
    <property type="evidence" value="ECO:0007669"/>
    <property type="project" value="TreeGrafter"/>
</dbReference>
<accession>A0AAV0TWE2</accession>
<dbReference type="PANTHER" id="PTHR13943">
    <property type="entry name" value="HRAS-LIKE SUPPRESSOR - RELATED"/>
    <property type="match status" value="1"/>
</dbReference>
<gene>
    <name evidence="8" type="ORF">HBR001_LOCUS3945</name>
</gene>
<evidence type="ECO:0000313" key="9">
    <source>
        <dbReference type="Proteomes" id="UP001162031"/>
    </source>
</evidence>
<dbReference type="Pfam" id="PF04970">
    <property type="entry name" value="LRAT"/>
    <property type="match status" value="1"/>
</dbReference>
<sequence length="198" mass="22487">MAAELLVPGDVLRFDHRLRPSHFALYLGNDRVVHLWSDHWFGFRVRVDSIRVVQRNFRPACTDYSDELDRTMWSSYRLRPFDGQEIVRRALSRLGMSYYSFLWFNCEHFVTWARYGFEVSLQLQSKGLSLAAVATAMMCVVPEVAIGGFVVLGVATALASSASLSSIGNSDRDQDSDVEVSQETSILERRRAARPTTE</sequence>
<evidence type="ECO:0000256" key="3">
    <source>
        <dbReference type="ARBA" id="ARBA00022679"/>
    </source>
</evidence>
<dbReference type="InterPro" id="IPR007053">
    <property type="entry name" value="LRAT_dom"/>
</dbReference>
<keyword evidence="3" id="KW-0808">Transferase</keyword>
<feature type="domain" description="LRAT" evidence="7">
    <location>
        <begin position="12"/>
        <end position="122"/>
    </location>
</feature>
<dbReference type="EC" id="3.1.1.4" evidence="2"/>
<dbReference type="Proteomes" id="UP001162031">
    <property type="component" value="Unassembled WGS sequence"/>
</dbReference>
<feature type="region of interest" description="Disordered" evidence="6">
    <location>
        <begin position="165"/>
        <end position="198"/>
    </location>
</feature>
<protein>
    <recommendedName>
        <fullName evidence="2">phospholipase A2</fullName>
        <ecNumber evidence="2">3.1.1.4</ecNumber>
    </recommendedName>
</protein>
<evidence type="ECO:0000256" key="2">
    <source>
        <dbReference type="ARBA" id="ARBA00013278"/>
    </source>
</evidence>
<keyword evidence="4" id="KW-0378">Hydrolase</keyword>
<comment type="caution">
    <text evidence="8">The sequence shown here is derived from an EMBL/GenBank/DDBJ whole genome shotgun (WGS) entry which is preliminary data.</text>
</comment>
<keyword evidence="9" id="KW-1185">Reference proteome</keyword>
<evidence type="ECO:0000256" key="1">
    <source>
        <dbReference type="ARBA" id="ARBA00007824"/>
    </source>
</evidence>
<dbReference type="GO" id="GO:0005737">
    <property type="term" value="C:cytoplasm"/>
    <property type="evidence" value="ECO:0007669"/>
    <property type="project" value="TreeGrafter"/>
</dbReference>
<dbReference type="PANTHER" id="PTHR13943:SF77">
    <property type="entry name" value="LRAT DOMAIN-CONTAINING PROTEIN"/>
    <property type="match status" value="1"/>
</dbReference>
<dbReference type="PROSITE" id="PS51934">
    <property type="entry name" value="LRAT"/>
    <property type="match status" value="1"/>
</dbReference>
<name>A0AAV0TWE2_HYABA</name>
<dbReference type="GO" id="GO:0004623">
    <property type="term" value="F:phospholipase A2 activity"/>
    <property type="evidence" value="ECO:0007669"/>
    <property type="project" value="UniProtKB-EC"/>
</dbReference>
<organism evidence="8 9">
    <name type="scientific">Hyaloperonospora brassicae</name>
    <name type="common">Brassica downy mildew</name>
    <name type="synonym">Peronospora brassicae</name>
    <dbReference type="NCBI Taxonomy" id="162125"/>
    <lineage>
        <taxon>Eukaryota</taxon>
        <taxon>Sar</taxon>
        <taxon>Stramenopiles</taxon>
        <taxon>Oomycota</taxon>
        <taxon>Peronosporomycetes</taxon>
        <taxon>Peronosporales</taxon>
        <taxon>Peronosporaceae</taxon>
        <taxon>Hyaloperonospora</taxon>
    </lineage>
</organism>
<evidence type="ECO:0000259" key="7">
    <source>
        <dbReference type="PROSITE" id="PS51934"/>
    </source>
</evidence>
<proteinExistence type="inferred from homology"/>
<comment type="similarity">
    <text evidence="1">Belongs to the H-rev107 family.</text>
</comment>
<reference evidence="8" key="1">
    <citation type="submission" date="2022-12" db="EMBL/GenBank/DDBJ databases">
        <authorList>
            <person name="Webb A."/>
        </authorList>
    </citation>
    <scope>NUCLEOTIDE SEQUENCE</scope>
    <source>
        <strain evidence="8">Hp1</strain>
    </source>
</reference>
<dbReference type="Gene3D" id="3.90.1720.10">
    <property type="entry name" value="endopeptidase domain like (from Nostoc punctiforme)"/>
    <property type="match status" value="1"/>
</dbReference>
<evidence type="ECO:0000256" key="6">
    <source>
        <dbReference type="SAM" id="MobiDB-lite"/>
    </source>
</evidence>